<dbReference type="Gene3D" id="3.40.50.10170">
    <property type="match status" value="1"/>
</dbReference>
<name>M1NA33_DESSD</name>
<dbReference type="SUPFAM" id="SSF82549">
    <property type="entry name" value="DAK1/DegV-like"/>
    <property type="match status" value="1"/>
</dbReference>
<dbReference type="NCBIfam" id="TIGR00762">
    <property type="entry name" value="DegV"/>
    <property type="match status" value="1"/>
</dbReference>
<dbReference type="InterPro" id="IPR004007">
    <property type="entry name" value="DhaL_dom"/>
</dbReference>
<accession>M1NA33</accession>
<dbReference type="InterPro" id="IPR003797">
    <property type="entry name" value="DegV"/>
</dbReference>
<dbReference type="Pfam" id="PF21645">
    <property type="entry name" value="FakA-like_M"/>
    <property type="match status" value="1"/>
</dbReference>
<keyword evidence="4" id="KW-1185">Reference proteome</keyword>
<dbReference type="SUPFAM" id="SSF101473">
    <property type="entry name" value="DhaL-like"/>
    <property type="match status" value="1"/>
</dbReference>
<keyword evidence="1" id="KW-0446">Lipid-binding</keyword>
<evidence type="ECO:0000256" key="1">
    <source>
        <dbReference type="ARBA" id="ARBA00023121"/>
    </source>
</evidence>
<dbReference type="SMART" id="SM01120">
    <property type="entry name" value="Dak2"/>
    <property type="match status" value="1"/>
</dbReference>
<protein>
    <submittedName>
        <fullName evidence="3">EDD domain-conatining protein</fullName>
    </submittedName>
</protein>
<sequence length="578" mass="62278">MKDSIFASNSVAAAIAGYENLAVWAELLDRINVFPVADGDTGANLRLSLSPLRECATDMAAAVARLASSGRGNSGNIAVAFFCEFLNPNGAGLVQQAKRGREKAWQAIADPRPGTMLAVFDSLCLLLDEENPTDCDWLKIRTQLQGTVLGTREQLAELSEAGVVDSGALGMFLFFDGFFQELSGQKTELSPVVELFGDTLSIDASYYPQASGEYCVEALLATSGTGDDLTEKIANLGNSAVVVQDGAGVKLHIHTRDPETLRGNLSLLGDLVNWSDEAMDPMITAGRQKSFVANRIRIMSDAAGSIPLTLARGHGIILLDSYIVAGDQALPESLFFPEQLYTLMRGGARVSTAQASSHERHLHYRAAIQQYEKVLYLSTGSAFTGNFVTAREWKKNNDSDDRFMVLDSGAASGRLAVIALLTARFAEGGAGVDAVVDYAEKLTRKAEEYVFIHELKYLVSGGRVSRAKGFFGDLLQMKPVITPGFEGVAKVGVVRNAEAQLDFAKKRLGASNHKESALLVLLQYTDNREWLESVVEPQIREEVPKAEILLVPLSLTSGVHMGPGTWSIAFATKRGAGC</sequence>
<dbReference type="GO" id="GO:0004371">
    <property type="term" value="F:glycerone kinase activity"/>
    <property type="evidence" value="ECO:0007669"/>
    <property type="project" value="InterPro"/>
</dbReference>
<dbReference type="InterPro" id="IPR048394">
    <property type="entry name" value="FakA-like_M"/>
</dbReference>
<dbReference type="PATRIC" id="fig|1167006.5.peg.139"/>
<dbReference type="Proteomes" id="UP000011721">
    <property type="component" value="Chromosome"/>
</dbReference>
<dbReference type="Pfam" id="PF02645">
    <property type="entry name" value="DegV"/>
    <property type="match status" value="1"/>
</dbReference>
<gene>
    <name evidence="3" type="ordered locus">UWK_00127</name>
</gene>
<evidence type="ECO:0000259" key="2">
    <source>
        <dbReference type="SMART" id="SM01120"/>
    </source>
</evidence>
<evidence type="ECO:0000313" key="3">
    <source>
        <dbReference type="EMBL" id="AGF76714.1"/>
    </source>
</evidence>
<dbReference type="Gene3D" id="3.30.1180.10">
    <property type="match status" value="1"/>
</dbReference>
<evidence type="ECO:0000313" key="4">
    <source>
        <dbReference type="Proteomes" id="UP000011721"/>
    </source>
</evidence>
<dbReference type="GO" id="GO:0008289">
    <property type="term" value="F:lipid binding"/>
    <property type="evidence" value="ECO:0007669"/>
    <property type="project" value="UniProtKB-KW"/>
</dbReference>
<feature type="domain" description="DhaL" evidence="2">
    <location>
        <begin position="35"/>
        <end position="180"/>
    </location>
</feature>
<dbReference type="PANTHER" id="PTHR33434:SF2">
    <property type="entry name" value="FATTY ACID-BINDING PROTEIN TM_1468"/>
    <property type="match status" value="1"/>
</dbReference>
<dbReference type="InterPro" id="IPR036117">
    <property type="entry name" value="DhaL_dom_sf"/>
</dbReference>
<proteinExistence type="predicted"/>
<dbReference type="EMBL" id="CP003985">
    <property type="protein sequence ID" value="AGF76714.1"/>
    <property type="molecule type" value="Genomic_DNA"/>
</dbReference>
<dbReference type="PROSITE" id="PS51482">
    <property type="entry name" value="DEGV"/>
    <property type="match status" value="1"/>
</dbReference>
<organism evidence="3 4">
    <name type="scientific">Desulfocapsa sulfexigens (strain DSM 10523 / SB164P1)</name>
    <dbReference type="NCBI Taxonomy" id="1167006"/>
    <lineage>
        <taxon>Bacteria</taxon>
        <taxon>Pseudomonadati</taxon>
        <taxon>Thermodesulfobacteriota</taxon>
        <taxon>Desulfobulbia</taxon>
        <taxon>Desulfobulbales</taxon>
        <taxon>Desulfocapsaceae</taxon>
        <taxon>Desulfocapsa</taxon>
    </lineage>
</organism>
<dbReference type="OrthoDB" id="9760324at2"/>
<dbReference type="AlphaFoldDB" id="M1NA33"/>
<dbReference type="KEGG" id="dsf:UWK_00127"/>
<dbReference type="Gene3D" id="1.25.40.340">
    <property type="match status" value="1"/>
</dbReference>
<dbReference type="STRING" id="1167006.UWK_00127"/>
<dbReference type="InterPro" id="IPR043168">
    <property type="entry name" value="DegV_C"/>
</dbReference>
<dbReference type="RefSeq" id="WP_015402413.1">
    <property type="nucleotide sequence ID" value="NC_020304.1"/>
</dbReference>
<reference evidence="4" key="1">
    <citation type="journal article" date="2013" name="Stand. Genomic Sci.">
        <title>Complete genome sequence of Desulfocapsa sulfexigens, a marine deltaproteobacterium specialized in disproportionating inorganic sulfur compounds.</title>
        <authorList>
            <person name="Finster K.W."/>
            <person name="Kjeldsen K.U."/>
            <person name="Kube M."/>
            <person name="Reinhardt R."/>
            <person name="Mussmann M."/>
            <person name="Amann R."/>
            <person name="Schreiber L."/>
        </authorList>
    </citation>
    <scope>NUCLEOTIDE SEQUENCE [LARGE SCALE GENOMIC DNA]</scope>
    <source>
        <strain evidence="4">DSM 10523 / SB164P1</strain>
    </source>
</reference>
<dbReference type="eggNOG" id="COG1461">
    <property type="taxonomic scope" value="Bacteria"/>
</dbReference>
<dbReference type="Pfam" id="PF02734">
    <property type="entry name" value="Dak2"/>
    <property type="match status" value="1"/>
</dbReference>
<dbReference type="eggNOG" id="COG1307">
    <property type="taxonomic scope" value="Bacteria"/>
</dbReference>
<dbReference type="InterPro" id="IPR050270">
    <property type="entry name" value="DegV_domain_contain"/>
</dbReference>
<dbReference type="PANTHER" id="PTHR33434">
    <property type="entry name" value="DEGV DOMAIN-CONTAINING PROTEIN DR_1986-RELATED"/>
    <property type="match status" value="1"/>
</dbReference>
<dbReference type="HOGENOM" id="CLU_017496_2_0_7"/>
<dbReference type="GO" id="GO:0006071">
    <property type="term" value="P:glycerol metabolic process"/>
    <property type="evidence" value="ECO:0007669"/>
    <property type="project" value="InterPro"/>
</dbReference>